<protein>
    <submittedName>
        <fullName evidence="2">Uncharacterized protein</fullName>
    </submittedName>
</protein>
<feature type="coiled-coil region" evidence="1">
    <location>
        <begin position="66"/>
        <end position="129"/>
    </location>
</feature>
<proteinExistence type="predicted"/>
<dbReference type="AlphaFoldDB" id="A0A2S2NL35"/>
<sequence length="141" mass="16322">MDTIKMYFTQSNVFNKSMDENYESSGSSTIIYNKTQDEDMIISSFSESAVDKKCIQYTNKHFLHKIKSLEEENDRLLSIIENKNIIKNDSLKCNCNYNNNIPDFANKKILQLTEKVNELMSELQIIKSSASGDYKTKIPQK</sequence>
<dbReference type="EMBL" id="GGMR01005280">
    <property type="protein sequence ID" value="MBY17899.1"/>
    <property type="molecule type" value="Transcribed_RNA"/>
</dbReference>
<evidence type="ECO:0000256" key="1">
    <source>
        <dbReference type="SAM" id="Coils"/>
    </source>
</evidence>
<evidence type="ECO:0000313" key="2">
    <source>
        <dbReference type="EMBL" id="MBY17899.1"/>
    </source>
</evidence>
<keyword evidence="1" id="KW-0175">Coiled coil</keyword>
<gene>
    <name evidence="2" type="ORF">g.123521</name>
</gene>
<reference evidence="2" key="1">
    <citation type="submission" date="2018-04" db="EMBL/GenBank/DDBJ databases">
        <title>Transcriptome of Schizaphis graminum biotype I.</title>
        <authorList>
            <person name="Scully E.D."/>
            <person name="Geib S.M."/>
            <person name="Palmer N.A."/>
            <person name="Koch K."/>
            <person name="Bradshaw J."/>
            <person name="Heng-Moss T."/>
            <person name="Sarath G."/>
        </authorList>
    </citation>
    <scope>NUCLEOTIDE SEQUENCE</scope>
</reference>
<accession>A0A2S2NL35</accession>
<name>A0A2S2NL35_SCHGA</name>
<organism evidence="2">
    <name type="scientific">Schizaphis graminum</name>
    <name type="common">Green bug aphid</name>
    <dbReference type="NCBI Taxonomy" id="13262"/>
    <lineage>
        <taxon>Eukaryota</taxon>
        <taxon>Metazoa</taxon>
        <taxon>Ecdysozoa</taxon>
        <taxon>Arthropoda</taxon>
        <taxon>Hexapoda</taxon>
        <taxon>Insecta</taxon>
        <taxon>Pterygota</taxon>
        <taxon>Neoptera</taxon>
        <taxon>Paraneoptera</taxon>
        <taxon>Hemiptera</taxon>
        <taxon>Sternorrhyncha</taxon>
        <taxon>Aphidomorpha</taxon>
        <taxon>Aphidoidea</taxon>
        <taxon>Aphididae</taxon>
        <taxon>Aphidini</taxon>
        <taxon>Schizaphis</taxon>
    </lineage>
</organism>